<keyword evidence="10 11" id="KW-0030">Aminoacyl-tRNA synthetase</keyword>
<keyword evidence="6 11" id="KW-0547">Nucleotide-binding</keyword>
<protein>
    <recommendedName>
        <fullName evidence="11">Aspartate--tRNA(Asp) ligase</fullName>
        <ecNumber evidence="11">6.1.1.12</ecNumber>
    </recommendedName>
    <alternativeName>
        <fullName evidence="11">Aspartyl-tRNA synthetase</fullName>
        <shortName evidence="11">AspRS</shortName>
    </alternativeName>
    <alternativeName>
        <fullName evidence="11">Discriminating aspartyl-tRNA synthetase</fullName>
        <shortName evidence="11">D-AspRS</shortName>
    </alternativeName>
</protein>
<feature type="site" description="Important for tRNA discrimination" evidence="11">
    <location>
        <position position="90"/>
    </location>
</feature>
<dbReference type="InterPro" id="IPR002312">
    <property type="entry name" value="Asp/Asn-tRNA-synth_IIb"/>
</dbReference>
<organism evidence="13 14">
    <name type="scientific">Thermococcus onnurineus (strain NA1)</name>
    <dbReference type="NCBI Taxonomy" id="523850"/>
    <lineage>
        <taxon>Archaea</taxon>
        <taxon>Methanobacteriati</taxon>
        <taxon>Methanobacteriota</taxon>
        <taxon>Thermococci</taxon>
        <taxon>Thermococcales</taxon>
        <taxon>Thermococcaceae</taxon>
        <taxon>Thermococcus</taxon>
    </lineage>
</organism>
<dbReference type="GO" id="GO:0005829">
    <property type="term" value="C:cytosol"/>
    <property type="evidence" value="ECO:0007669"/>
    <property type="project" value="TreeGrafter"/>
</dbReference>
<feature type="binding site" evidence="11">
    <location>
        <begin position="414"/>
        <end position="417"/>
    </location>
    <ligand>
        <name>ATP</name>
        <dbReference type="ChEBI" id="CHEBI:30616"/>
    </ligand>
</feature>
<feature type="domain" description="Aminoacyl-transfer RNA synthetases class-II family profile" evidence="12">
    <location>
        <begin position="142"/>
        <end position="443"/>
    </location>
</feature>
<evidence type="ECO:0000259" key="12">
    <source>
        <dbReference type="PROSITE" id="PS50862"/>
    </source>
</evidence>
<dbReference type="GO" id="GO:0017101">
    <property type="term" value="C:aminoacyl-tRNA synthetase multienzyme complex"/>
    <property type="evidence" value="ECO:0007669"/>
    <property type="project" value="TreeGrafter"/>
</dbReference>
<comment type="catalytic activity">
    <reaction evidence="11">
        <text>tRNA(Asp) + L-aspartate + ATP = L-aspartyl-tRNA(Asp) + AMP + diphosphate</text>
        <dbReference type="Rhea" id="RHEA:19649"/>
        <dbReference type="Rhea" id="RHEA-COMP:9660"/>
        <dbReference type="Rhea" id="RHEA-COMP:9678"/>
        <dbReference type="ChEBI" id="CHEBI:29991"/>
        <dbReference type="ChEBI" id="CHEBI:30616"/>
        <dbReference type="ChEBI" id="CHEBI:33019"/>
        <dbReference type="ChEBI" id="CHEBI:78442"/>
        <dbReference type="ChEBI" id="CHEBI:78516"/>
        <dbReference type="ChEBI" id="CHEBI:456215"/>
        <dbReference type="EC" id="6.1.1.12"/>
    </reaction>
</comment>
<reference evidence="13 14" key="1">
    <citation type="journal article" date="2008" name="J. Bacteriol.">
        <title>The complete genome sequence of Thermococcus onnurineus NA1 reveals a mixed heterotrophic and carboxydotrophic metabolism.</title>
        <authorList>
            <person name="Lee H.S."/>
            <person name="Kang S.G."/>
            <person name="Bae S.S."/>
            <person name="Lim J.K."/>
            <person name="Cho Y."/>
            <person name="Kim Y.J."/>
            <person name="Jeon J.H."/>
            <person name="Cha S.S."/>
            <person name="Kwon K.K."/>
            <person name="Kim H.T."/>
            <person name="Park C.J."/>
            <person name="Lee H.W."/>
            <person name="Kim S.I."/>
            <person name="Chun J."/>
            <person name="Colwell R.R."/>
            <person name="Kim S.J."/>
            <person name="Lee J.H."/>
        </authorList>
    </citation>
    <scope>NUCLEOTIDE SEQUENCE [LARGE SCALE GENOMIC DNA]</scope>
    <source>
        <strain evidence="13 14">NA1</strain>
    </source>
</reference>
<dbReference type="GO" id="GO:0004815">
    <property type="term" value="F:aspartate-tRNA ligase activity"/>
    <property type="evidence" value="ECO:0007669"/>
    <property type="project" value="UniProtKB-UniRule"/>
</dbReference>
<evidence type="ECO:0000256" key="11">
    <source>
        <dbReference type="HAMAP-Rule" id="MF_02075"/>
    </source>
</evidence>
<dbReference type="EMBL" id="CP000855">
    <property type="protein sequence ID" value="ACJ15828.1"/>
    <property type="molecule type" value="Genomic_DNA"/>
</dbReference>
<dbReference type="HOGENOM" id="CLU_004553_2_1_2"/>
<accession>B6YTE1</accession>
<dbReference type="InterPro" id="IPR045864">
    <property type="entry name" value="aa-tRNA-synth_II/BPL/LPL"/>
</dbReference>
<dbReference type="CDD" id="cd00776">
    <property type="entry name" value="AsxRS_core"/>
    <property type="match status" value="1"/>
</dbReference>
<dbReference type="HAMAP" id="MF_02075">
    <property type="entry name" value="Asp_tRNA_synth_type2"/>
    <property type="match status" value="1"/>
</dbReference>
<dbReference type="EC" id="6.1.1.12" evidence="11"/>
<evidence type="ECO:0000313" key="14">
    <source>
        <dbReference type="Proteomes" id="UP000002727"/>
    </source>
</evidence>
<dbReference type="PANTHER" id="PTHR43450">
    <property type="entry name" value="ASPARTYL-TRNA SYNTHETASE"/>
    <property type="match status" value="1"/>
</dbReference>
<evidence type="ECO:0000256" key="5">
    <source>
        <dbReference type="ARBA" id="ARBA00022723"/>
    </source>
</evidence>
<keyword evidence="9 11" id="KW-0648">Protein biosynthesis</keyword>
<dbReference type="STRING" id="523850.TON_0343"/>
<comment type="similarity">
    <text evidence="2 11">Belongs to the class-II aminoacyl-tRNA synthetase family. Type 2 subfamily.</text>
</comment>
<dbReference type="InterPro" id="IPR012340">
    <property type="entry name" value="NA-bd_OB-fold"/>
</dbReference>
<dbReference type="KEGG" id="ton:TON_0343"/>
<feature type="binding site" evidence="11">
    <location>
        <position position="219"/>
    </location>
    <ligand>
        <name>L-aspartate</name>
        <dbReference type="ChEBI" id="CHEBI:29991"/>
    </ligand>
</feature>
<dbReference type="Pfam" id="PF01336">
    <property type="entry name" value="tRNA_anti-codon"/>
    <property type="match status" value="1"/>
</dbReference>
<feature type="binding site" evidence="11">
    <location>
        <position position="366"/>
    </location>
    <ligand>
        <name>Mg(2+)</name>
        <dbReference type="ChEBI" id="CHEBI:18420"/>
        <label>3</label>
    </ligand>
</feature>
<dbReference type="AlphaFoldDB" id="B6YTE1"/>
<evidence type="ECO:0000256" key="4">
    <source>
        <dbReference type="ARBA" id="ARBA00022598"/>
    </source>
</evidence>
<dbReference type="CDD" id="cd04316">
    <property type="entry name" value="ND_PkAspRS_like_N"/>
    <property type="match status" value="1"/>
</dbReference>
<dbReference type="PRINTS" id="PR01042">
    <property type="entry name" value="TRNASYNTHASP"/>
</dbReference>
<evidence type="ECO:0000256" key="3">
    <source>
        <dbReference type="ARBA" id="ARBA00022490"/>
    </source>
</evidence>
<keyword evidence="5 11" id="KW-0479">Metal-binding</keyword>
<name>B6YTE1_THEON</name>
<dbReference type="PATRIC" id="fig|523850.10.peg.345"/>
<comment type="cofactor">
    <cofactor evidence="11">
        <name>Mg(2+)</name>
        <dbReference type="ChEBI" id="CHEBI:18420"/>
    </cofactor>
    <text evidence="11">Binds 3 Mg(2+) cations per subunit. The strongest magnesium site (Mg1) is bound to the beta- and gamma-phosphates of ATP and four water molecules complete its coordination sphere.</text>
</comment>
<evidence type="ECO:0000256" key="6">
    <source>
        <dbReference type="ARBA" id="ARBA00022741"/>
    </source>
</evidence>
<dbReference type="PROSITE" id="PS50862">
    <property type="entry name" value="AA_TRNA_LIGASE_II"/>
    <property type="match status" value="1"/>
</dbReference>
<keyword evidence="14" id="KW-1185">Reference proteome</keyword>
<keyword evidence="7 11" id="KW-0067">ATP-binding</keyword>
<feature type="binding site" evidence="11">
    <location>
        <position position="366"/>
    </location>
    <ligand>
        <name>Mg(2+)</name>
        <dbReference type="ChEBI" id="CHEBI:18420"/>
        <label>2</label>
    </ligand>
</feature>
<keyword evidence="3 11" id="KW-0963">Cytoplasm</keyword>
<dbReference type="NCBIfam" id="NF003483">
    <property type="entry name" value="PRK05159.1"/>
    <property type="match status" value="1"/>
</dbReference>
<dbReference type="GO" id="GO:0003723">
    <property type="term" value="F:RNA binding"/>
    <property type="evidence" value="ECO:0007669"/>
    <property type="project" value="TreeGrafter"/>
</dbReference>
<keyword evidence="4 11" id="KW-0436">Ligase</keyword>
<dbReference type="Gene3D" id="2.40.50.140">
    <property type="entry name" value="Nucleic acid-binding proteins"/>
    <property type="match status" value="1"/>
</dbReference>
<evidence type="ECO:0000256" key="9">
    <source>
        <dbReference type="ARBA" id="ARBA00022917"/>
    </source>
</evidence>
<keyword evidence="8 11" id="KW-0460">Magnesium</keyword>
<evidence type="ECO:0000256" key="8">
    <source>
        <dbReference type="ARBA" id="ARBA00022842"/>
    </source>
</evidence>
<dbReference type="SUPFAM" id="SSF55681">
    <property type="entry name" value="Class II aaRS and biotin synthetases"/>
    <property type="match status" value="1"/>
</dbReference>
<feature type="binding site" evidence="11">
    <location>
        <begin position="227"/>
        <end position="229"/>
    </location>
    <ligand>
        <name>ATP</name>
        <dbReference type="ChEBI" id="CHEBI:30616"/>
    </ligand>
</feature>
<evidence type="ECO:0000256" key="10">
    <source>
        <dbReference type="ARBA" id="ARBA00023146"/>
    </source>
</evidence>
<dbReference type="InterPro" id="IPR006195">
    <property type="entry name" value="aa-tRNA-synth_II"/>
</dbReference>
<comment type="subunit">
    <text evidence="11">Homodimer.</text>
</comment>
<dbReference type="InterPro" id="IPR004365">
    <property type="entry name" value="NA-bd_OB_tRNA"/>
</dbReference>
<dbReference type="Pfam" id="PF00152">
    <property type="entry name" value="tRNA-synt_2"/>
    <property type="match status" value="1"/>
</dbReference>
<dbReference type="GO" id="GO:0005524">
    <property type="term" value="F:ATP binding"/>
    <property type="evidence" value="ECO:0007669"/>
    <property type="project" value="UniProtKB-UniRule"/>
</dbReference>
<evidence type="ECO:0000256" key="7">
    <source>
        <dbReference type="ARBA" id="ARBA00022840"/>
    </source>
</evidence>
<dbReference type="GO" id="GO:0000287">
    <property type="term" value="F:magnesium ion binding"/>
    <property type="evidence" value="ECO:0007669"/>
    <property type="project" value="UniProtKB-UniRule"/>
</dbReference>
<dbReference type="eggNOG" id="arCOG00406">
    <property type="taxonomic scope" value="Archaea"/>
</dbReference>
<feature type="binding site" evidence="11">
    <location>
        <position position="369"/>
    </location>
    <ligand>
        <name>L-aspartate</name>
        <dbReference type="ChEBI" id="CHEBI:29991"/>
    </ligand>
</feature>
<feature type="region of interest" description="Aspartate" evidence="11">
    <location>
        <begin position="197"/>
        <end position="200"/>
    </location>
</feature>
<evidence type="ECO:0000256" key="2">
    <source>
        <dbReference type="ARBA" id="ARBA00005312"/>
    </source>
</evidence>
<gene>
    <name evidence="11" type="primary">aspS</name>
    <name evidence="13" type="ordered locus">TON_0343</name>
</gene>
<dbReference type="FunFam" id="3.30.930.10:FF:000038">
    <property type="entry name" value="Aspartate--tRNA ligase"/>
    <property type="match status" value="1"/>
</dbReference>
<feature type="binding site" evidence="11">
    <location>
        <position position="373"/>
    </location>
    <ligand>
        <name>L-aspartate</name>
        <dbReference type="ChEBI" id="CHEBI:29991"/>
    </ligand>
</feature>
<comment type="caution">
    <text evidence="11">Lacks conserved residue(s) required for the propagation of feature annotation.</text>
</comment>
<dbReference type="Proteomes" id="UP000002727">
    <property type="component" value="Chromosome"/>
</dbReference>
<dbReference type="SUPFAM" id="SSF50249">
    <property type="entry name" value="Nucleic acid-binding proteins"/>
    <property type="match status" value="1"/>
</dbReference>
<comment type="subcellular location">
    <subcellularLocation>
        <location evidence="1 11">Cytoplasm</location>
    </subcellularLocation>
</comment>
<evidence type="ECO:0000256" key="1">
    <source>
        <dbReference type="ARBA" id="ARBA00004496"/>
    </source>
</evidence>
<feature type="binding site" evidence="11">
    <location>
        <begin position="219"/>
        <end position="221"/>
    </location>
    <ligand>
        <name>ATP</name>
        <dbReference type="ChEBI" id="CHEBI:30616"/>
    </ligand>
</feature>
<dbReference type="FunFam" id="2.40.50.140:FF:000324">
    <property type="entry name" value="Aspartate--tRNA(Asp/Asn) ligase"/>
    <property type="match status" value="1"/>
</dbReference>
<dbReference type="Gene3D" id="3.30.930.10">
    <property type="entry name" value="Bira Bifunctional Protein, Domain 2"/>
    <property type="match status" value="1"/>
</dbReference>
<sequence>MEVVEMYRTHYSSQITEDLNGQRVKVAGWVWEVKDLGGIKFLWIRDREGIVQITAPKKKVDPEIFKLIPKLNSEDVIAVEGIVNFTPKAKLGFEILPEKLEVLSRAQTPLPLDPTGKVKAELDTRLDNRFMDVRKPEVTAIFKIRSSVFKAVHDFFHGEGFIEVHTPKIIATATEGGTELFPMKYFEKDAFLAQSPQLYKQIMMASGLDRVYEVAPIFRAEEHNTTRHLNEAWSIDAEMAFIENEEEVMELLERLIAYTINHVREHNEKELETLNFELEEPKLPFPRLAYDKALEILADLGKEIPWGEDIDTEGERLLGKYMMENENAPLYFLYRYPSEAKPFYIMKYDDKPEICRAFDLEYRGVEITSGGQREHRVDVLVEQIKEKGLNPESFEFYLKAFRYGMPPHGGFGLGAERLLKQMLNLNNIREVVLFPRDRRRLTP</sequence>
<dbReference type="PANTHER" id="PTHR43450:SF1">
    <property type="entry name" value="ASPARTATE--TRNA LIGASE, CYTOPLASMIC"/>
    <property type="match status" value="1"/>
</dbReference>
<evidence type="ECO:0000313" key="13">
    <source>
        <dbReference type="EMBL" id="ACJ15828.1"/>
    </source>
</evidence>
<dbReference type="GO" id="GO:0006422">
    <property type="term" value="P:aspartyl-tRNA aminoacylation"/>
    <property type="evidence" value="ECO:0007669"/>
    <property type="project" value="UniProtKB-UniRule"/>
</dbReference>
<feature type="binding site" evidence="11">
    <location>
        <position position="175"/>
    </location>
    <ligand>
        <name>L-aspartate</name>
        <dbReference type="ChEBI" id="CHEBI:29991"/>
    </ligand>
</feature>
<proteinExistence type="inferred from homology"/>
<dbReference type="InterPro" id="IPR004364">
    <property type="entry name" value="Aa-tRNA-synt_II"/>
</dbReference>
<feature type="binding site" evidence="11">
    <location>
        <position position="366"/>
    </location>
    <ligand>
        <name>ATP</name>
        <dbReference type="ChEBI" id="CHEBI:30616"/>
    </ligand>
</feature>
<dbReference type="NCBIfam" id="TIGR00458">
    <property type="entry name" value="aspS_nondisc"/>
    <property type="match status" value="1"/>
</dbReference>
<dbReference type="InterPro" id="IPR004523">
    <property type="entry name" value="Asp-tRNA_synthase_2"/>
</dbReference>
<feature type="binding site" evidence="11">
    <location>
        <position position="369"/>
    </location>
    <ligand>
        <name>Mg(2+)</name>
        <dbReference type="ChEBI" id="CHEBI:18420"/>
        <label>2</label>
    </ligand>
</feature>
<comment type="function">
    <text evidence="11">Catalyzes the attachment of L-aspartate to tRNA(Asp) in a two-step reaction: L-aspartate is first activated by ATP to form Asp-AMP and then transferred to the acceptor end of tRNA(Asp).</text>
</comment>